<dbReference type="GO" id="GO:0000976">
    <property type="term" value="F:transcription cis-regulatory region binding"/>
    <property type="evidence" value="ECO:0007669"/>
    <property type="project" value="TreeGrafter"/>
</dbReference>
<dbReference type="SMART" id="SM00354">
    <property type="entry name" value="HTH_LACI"/>
    <property type="match status" value="1"/>
</dbReference>
<evidence type="ECO:0000313" key="6">
    <source>
        <dbReference type="EMBL" id="SER84196.1"/>
    </source>
</evidence>
<dbReference type="EMBL" id="FOGU01000003">
    <property type="protein sequence ID" value="SER84196.1"/>
    <property type="molecule type" value="Genomic_DNA"/>
</dbReference>
<dbReference type="InterPro" id="IPR046335">
    <property type="entry name" value="LacI/GalR-like_sensor"/>
</dbReference>
<feature type="domain" description="HTH lacI-type" evidence="5">
    <location>
        <begin position="6"/>
        <end position="60"/>
    </location>
</feature>
<dbReference type="SUPFAM" id="SSF47413">
    <property type="entry name" value="lambda repressor-like DNA-binding domains"/>
    <property type="match status" value="1"/>
</dbReference>
<dbReference type="GO" id="GO:0003700">
    <property type="term" value="F:DNA-binding transcription factor activity"/>
    <property type="evidence" value="ECO:0007669"/>
    <property type="project" value="TreeGrafter"/>
</dbReference>
<dbReference type="InterPro" id="IPR010982">
    <property type="entry name" value="Lambda_DNA-bd_dom_sf"/>
</dbReference>
<accession>A0A1H9SGN2</accession>
<keyword evidence="1" id="KW-0678">Repressor</keyword>
<dbReference type="InterPro" id="IPR028082">
    <property type="entry name" value="Peripla_BP_I"/>
</dbReference>
<evidence type="ECO:0000313" key="7">
    <source>
        <dbReference type="Proteomes" id="UP000198885"/>
    </source>
</evidence>
<dbReference type="Gene3D" id="1.10.260.40">
    <property type="entry name" value="lambda repressor-like DNA-binding domains"/>
    <property type="match status" value="1"/>
</dbReference>
<keyword evidence="3" id="KW-0238">DNA-binding</keyword>
<keyword evidence="2" id="KW-0805">Transcription regulation</keyword>
<dbReference type="PRINTS" id="PR00036">
    <property type="entry name" value="HTHLACI"/>
</dbReference>
<dbReference type="Proteomes" id="UP000198885">
    <property type="component" value="Unassembled WGS sequence"/>
</dbReference>
<dbReference type="SUPFAM" id="SSF53822">
    <property type="entry name" value="Periplasmic binding protein-like I"/>
    <property type="match status" value="1"/>
</dbReference>
<evidence type="ECO:0000256" key="4">
    <source>
        <dbReference type="ARBA" id="ARBA00023163"/>
    </source>
</evidence>
<dbReference type="PROSITE" id="PS00356">
    <property type="entry name" value="HTH_LACI_1"/>
    <property type="match status" value="1"/>
</dbReference>
<dbReference type="InterPro" id="IPR000843">
    <property type="entry name" value="HTH_LacI"/>
</dbReference>
<dbReference type="STRING" id="641238.SAMN04490244_103202"/>
<dbReference type="CDD" id="cd01392">
    <property type="entry name" value="HTH_LacI"/>
    <property type="match status" value="1"/>
</dbReference>
<dbReference type="OrthoDB" id="8433438at2"/>
<reference evidence="6 7" key="1">
    <citation type="submission" date="2016-10" db="EMBL/GenBank/DDBJ databases">
        <authorList>
            <person name="de Groot N.N."/>
        </authorList>
    </citation>
    <scope>NUCLEOTIDE SEQUENCE [LARGE SCALE GENOMIC DNA]</scope>
    <source>
        <strain evidence="6 7">DSM 23042</strain>
    </source>
</reference>
<protein>
    <submittedName>
        <fullName evidence="6">Transcriptional regulator, LacI family</fullName>
    </submittedName>
</protein>
<organism evidence="6 7">
    <name type="scientific">Tranquillimonas rosea</name>
    <dbReference type="NCBI Taxonomy" id="641238"/>
    <lineage>
        <taxon>Bacteria</taxon>
        <taxon>Pseudomonadati</taxon>
        <taxon>Pseudomonadota</taxon>
        <taxon>Alphaproteobacteria</taxon>
        <taxon>Rhodobacterales</taxon>
        <taxon>Roseobacteraceae</taxon>
        <taxon>Tranquillimonas</taxon>
    </lineage>
</organism>
<sequence length="341" mass="36141">MDKRAISIRDVAQAAGVSTATVSRALNAPGRVSEETRRAVLEAVKATGYSVNPAGRNLRQRRTGSVVALVPNIANPFFSAILAGISSVLRPAGLNLLIADTLAGENREGPVRDYLDRTRSDGVILFDGNVSPTALEPRAGVETPPLVMACEWLEGRPLPHVGIDNAAGARVVTEHLLNLGHRDVAHVMGPPENVLTQTRAEGYRTALAEAGLPCRDDWILPGDFSLASGARAAEMWLALPDRPRAVFCSNDEMACGFISALAAKGVSVPRDVSVAGFDDIELAQHVHPPLTTLHQPRRALGIDAAKLLLDLIAAPELYGATHRIEPVELVRRGSTAAPGDG</sequence>
<keyword evidence="4" id="KW-0804">Transcription</keyword>
<evidence type="ECO:0000256" key="1">
    <source>
        <dbReference type="ARBA" id="ARBA00022491"/>
    </source>
</evidence>
<dbReference type="PANTHER" id="PTHR30146:SF151">
    <property type="entry name" value="HTH-TYPE TRANSCRIPTIONAL REPRESSOR CYTR"/>
    <property type="match status" value="1"/>
</dbReference>
<dbReference type="PANTHER" id="PTHR30146">
    <property type="entry name" value="LACI-RELATED TRANSCRIPTIONAL REPRESSOR"/>
    <property type="match status" value="1"/>
</dbReference>
<dbReference type="AlphaFoldDB" id="A0A1H9SGN2"/>
<dbReference type="CDD" id="cd06284">
    <property type="entry name" value="PBP1_LacI-like"/>
    <property type="match status" value="1"/>
</dbReference>
<evidence type="ECO:0000256" key="3">
    <source>
        <dbReference type="ARBA" id="ARBA00023125"/>
    </source>
</evidence>
<name>A0A1H9SGN2_9RHOB</name>
<proteinExistence type="predicted"/>
<evidence type="ECO:0000259" key="5">
    <source>
        <dbReference type="PROSITE" id="PS50932"/>
    </source>
</evidence>
<evidence type="ECO:0000256" key="2">
    <source>
        <dbReference type="ARBA" id="ARBA00023015"/>
    </source>
</evidence>
<dbReference type="PROSITE" id="PS50932">
    <property type="entry name" value="HTH_LACI_2"/>
    <property type="match status" value="1"/>
</dbReference>
<dbReference type="RefSeq" id="WP_092690231.1">
    <property type="nucleotide sequence ID" value="NZ_FOGU01000003.1"/>
</dbReference>
<dbReference type="Pfam" id="PF13377">
    <property type="entry name" value="Peripla_BP_3"/>
    <property type="match status" value="1"/>
</dbReference>
<dbReference type="Pfam" id="PF00356">
    <property type="entry name" value="LacI"/>
    <property type="match status" value="1"/>
</dbReference>
<keyword evidence="7" id="KW-1185">Reference proteome</keyword>
<gene>
    <name evidence="6" type="ORF">SAMN04490244_103202</name>
</gene>
<dbReference type="Gene3D" id="3.40.50.2300">
    <property type="match status" value="2"/>
</dbReference>